<evidence type="ECO:0000313" key="2">
    <source>
        <dbReference type="EMBL" id="GBN99197.1"/>
    </source>
</evidence>
<sequence length="427" mass="48216">MHSHHHPLVLNVLHLLNKLASRDFNILLCWVPSHVGIVGNEKADKAAKLATAPTNSSTPLTDFKKYTKLLFYTKWQRQWDTETDNKLHSVKPYVQPWPSLTTRKADTLLTRPRVGHTRYTHRHLLFGEQTPMCSQCNCTDRTNLTLKLSFSNGHFCAPVLSAPLAGQISPPPRYGPVPQGRIVIRITIDPQGRILDSSQVNTLQGQMVWIDHHIEYEPLLRTIKIFLEANEITNAEKKREVLLAVCGIKTLGVLRSLLAPESPSTKSYDDLIKVLKEHFAPTSSEIYRRFQFHNNLQHNNETVSSYVTELRRLAEECNFGATLTERLPDQLVCGIKDEALQRLLLAESTLAFNEAFSRAVAAESAAEQAKHIHSQKFNTSNSTNLIRQYSNNNKRTFQKSSSSQSKTENTQSADVICYGCGGHQLLK</sequence>
<dbReference type="EMBL" id="BGPR01028198">
    <property type="protein sequence ID" value="GBN99197.1"/>
    <property type="molecule type" value="Genomic_DNA"/>
</dbReference>
<dbReference type="SUPFAM" id="SSF53098">
    <property type="entry name" value="Ribonuclease H-like"/>
    <property type="match status" value="1"/>
</dbReference>
<proteinExistence type="predicted"/>
<dbReference type="GO" id="GO:0004523">
    <property type="term" value="F:RNA-DNA hybrid ribonuclease activity"/>
    <property type="evidence" value="ECO:0007669"/>
    <property type="project" value="InterPro"/>
</dbReference>
<dbReference type="InterPro" id="IPR048270">
    <property type="entry name" value="PNMA_C"/>
</dbReference>
<dbReference type="InterPro" id="IPR002156">
    <property type="entry name" value="RNaseH_domain"/>
</dbReference>
<name>A0A4Y2TF86_ARAVE</name>
<protein>
    <recommendedName>
        <fullName evidence="1">RNase H type-1 domain-containing protein</fullName>
    </recommendedName>
</protein>
<dbReference type="PANTHER" id="PTHR33198">
    <property type="entry name" value="ANK_REP_REGION DOMAIN-CONTAINING PROTEIN-RELATED"/>
    <property type="match status" value="1"/>
</dbReference>
<reference evidence="2 3" key="1">
    <citation type="journal article" date="2019" name="Sci. Rep.">
        <title>Orb-weaving spider Araneus ventricosus genome elucidates the spidroin gene catalogue.</title>
        <authorList>
            <person name="Kono N."/>
            <person name="Nakamura H."/>
            <person name="Ohtoshi R."/>
            <person name="Moran D.A.P."/>
            <person name="Shinohara A."/>
            <person name="Yoshida Y."/>
            <person name="Fujiwara M."/>
            <person name="Mori M."/>
            <person name="Tomita M."/>
            <person name="Arakawa K."/>
        </authorList>
    </citation>
    <scope>NUCLEOTIDE SEQUENCE [LARGE SCALE GENOMIC DNA]</scope>
</reference>
<evidence type="ECO:0000313" key="3">
    <source>
        <dbReference type="Proteomes" id="UP000499080"/>
    </source>
</evidence>
<dbReference type="InterPro" id="IPR012337">
    <property type="entry name" value="RNaseH-like_sf"/>
</dbReference>
<dbReference type="OrthoDB" id="6432042at2759"/>
<dbReference type="InterPro" id="IPR036397">
    <property type="entry name" value="RNaseH_sf"/>
</dbReference>
<dbReference type="AlphaFoldDB" id="A0A4Y2TF86"/>
<dbReference type="GO" id="GO:0003676">
    <property type="term" value="F:nucleic acid binding"/>
    <property type="evidence" value="ECO:0007669"/>
    <property type="project" value="InterPro"/>
</dbReference>
<keyword evidence="3" id="KW-1185">Reference proteome</keyword>
<dbReference type="PROSITE" id="PS50879">
    <property type="entry name" value="RNASE_H_1"/>
    <property type="match status" value="1"/>
</dbReference>
<dbReference type="PANTHER" id="PTHR33198:SF19">
    <property type="entry name" value="CCHC-TYPE DOMAIN-CONTAINING PROTEIN"/>
    <property type="match status" value="1"/>
</dbReference>
<feature type="domain" description="RNase H type-1" evidence="1">
    <location>
        <begin position="1"/>
        <end position="52"/>
    </location>
</feature>
<accession>A0A4Y2TF86</accession>
<dbReference type="Proteomes" id="UP000499080">
    <property type="component" value="Unassembled WGS sequence"/>
</dbReference>
<gene>
    <name evidence="2" type="ORF">AVEN_196501_1</name>
</gene>
<organism evidence="2 3">
    <name type="scientific">Araneus ventricosus</name>
    <name type="common">Orbweaver spider</name>
    <name type="synonym">Epeira ventricosa</name>
    <dbReference type="NCBI Taxonomy" id="182803"/>
    <lineage>
        <taxon>Eukaryota</taxon>
        <taxon>Metazoa</taxon>
        <taxon>Ecdysozoa</taxon>
        <taxon>Arthropoda</taxon>
        <taxon>Chelicerata</taxon>
        <taxon>Arachnida</taxon>
        <taxon>Araneae</taxon>
        <taxon>Araneomorphae</taxon>
        <taxon>Entelegynae</taxon>
        <taxon>Araneoidea</taxon>
        <taxon>Araneidae</taxon>
        <taxon>Araneus</taxon>
    </lineage>
</organism>
<evidence type="ECO:0000259" key="1">
    <source>
        <dbReference type="PROSITE" id="PS50879"/>
    </source>
</evidence>
<dbReference type="Pfam" id="PF14893">
    <property type="entry name" value="PNMA"/>
    <property type="match status" value="1"/>
</dbReference>
<comment type="caution">
    <text evidence="2">The sequence shown here is derived from an EMBL/GenBank/DDBJ whole genome shotgun (WGS) entry which is preliminary data.</text>
</comment>
<dbReference type="Gene3D" id="3.30.420.10">
    <property type="entry name" value="Ribonuclease H-like superfamily/Ribonuclease H"/>
    <property type="match status" value="1"/>
</dbReference>